<dbReference type="EMBL" id="LAZR01000136">
    <property type="protein sequence ID" value="KKN87654.1"/>
    <property type="molecule type" value="Genomic_DNA"/>
</dbReference>
<accession>A0A0F9U7Q3</accession>
<dbReference type="AlphaFoldDB" id="A0A0F9U7Q3"/>
<gene>
    <name evidence="2" type="ORF">LCGC14_0257040</name>
</gene>
<evidence type="ECO:0000259" key="1">
    <source>
        <dbReference type="Pfam" id="PF07495"/>
    </source>
</evidence>
<evidence type="ECO:0000313" key="2">
    <source>
        <dbReference type="EMBL" id="KKN87654.1"/>
    </source>
</evidence>
<dbReference type="Gene3D" id="2.60.40.10">
    <property type="entry name" value="Immunoglobulins"/>
    <property type="match status" value="1"/>
</dbReference>
<sequence length="392" mass="44666">MRVIFAFLTIIAVIAIFYSFGKTSFQEIGEWENVRDYLASFQIQTKTSQKKSLKTQSTNIKSVGTASVVPLKSEPFILIDTYITSGPEEGEIIEDTNKVTFEFDGEILIGGAKERISFETKYEGFDDDWVKTSSKKRTVNLPPGPKEYKFLVRAKTKNSADLTPASRTFKINTSPYFGKVKISGTRAKTSSRPSLITLSSRLKKEEKINITGWRIKGRQGKIVIPQGREKLLPGPYGFIPKGNIFIKKSDTIYLLSSSNPLGGTKNGFRLNKCFGYFLNYQSFYPSFSKRCPRPTLEEIPHLGPYCQDFVLRVSRCSVPDYSDNPEVADSSQCTSYIQDRFNYNGCFKYHSRDEDFLKNSWYIYIGSDIINKLHDTLYLLDQNGLIVDKRLY</sequence>
<dbReference type="InterPro" id="IPR011123">
    <property type="entry name" value="Y_Y_Y"/>
</dbReference>
<proteinExistence type="predicted"/>
<dbReference type="InterPro" id="IPR013783">
    <property type="entry name" value="Ig-like_fold"/>
</dbReference>
<protein>
    <recommendedName>
        <fullName evidence="1">Two component regulator three Y domain-containing protein</fullName>
    </recommendedName>
</protein>
<name>A0A0F9U7Q3_9ZZZZ</name>
<reference evidence="2" key="1">
    <citation type="journal article" date="2015" name="Nature">
        <title>Complex archaea that bridge the gap between prokaryotes and eukaryotes.</title>
        <authorList>
            <person name="Spang A."/>
            <person name="Saw J.H."/>
            <person name="Jorgensen S.L."/>
            <person name="Zaremba-Niedzwiedzka K."/>
            <person name="Martijn J."/>
            <person name="Lind A.E."/>
            <person name="van Eijk R."/>
            <person name="Schleper C."/>
            <person name="Guy L."/>
            <person name="Ettema T.J."/>
        </authorList>
    </citation>
    <scope>NUCLEOTIDE SEQUENCE</scope>
</reference>
<organism evidence="2">
    <name type="scientific">marine sediment metagenome</name>
    <dbReference type="NCBI Taxonomy" id="412755"/>
    <lineage>
        <taxon>unclassified sequences</taxon>
        <taxon>metagenomes</taxon>
        <taxon>ecological metagenomes</taxon>
    </lineage>
</organism>
<feature type="domain" description="Two component regulator three Y" evidence="1">
    <location>
        <begin position="113"/>
        <end position="170"/>
    </location>
</feature>
<dbReference type="Pfam" id="PF07495">
    <property type="entry name" value="Y_Y_Y"/>
    <property type="match status" value="1"/>
</dbReference>
<comment type="caution">
    <text evidence="2">The sequence shown here is derived from an EMBL/GenBank/DDBJ whole genome shotgun (WGS) entry which is preliminary data.</text>
</comment>